<keyword evidence="8" id="KW-0472">Membrane</keyword>
<evidence type="ECO:0000313" key="11">
    <source>
        <dbReference type="EMBL" id="MBC8537934.1"/>
    </source>
</evidence>
<evidence type="ECO:0000259" key="10">
    <source>
        <dbReference type="Pfam" id="PF10502"/>
    </source>
</evidence>
<keyword evidence="8" id="KW-1133">Transmembrane helix</keyword>
<dbReference type="PROSITE" id="PS00501">
    <property type="entry name" value="SPASE_I_1"/>
    <property type="match status" value="1"/>
</dbReference>
<keyword evidence="5 8" id="KW-0645">Protease</keyword>
<feature type="transmembrane region" description="Helical" evidence="8">
    <location>
        <begin position="35"/>
        <end position="57"/>
    </location>
</feature>
<feature type="active site" evidence="7">
    <location>
        <position position="99"/>
    </location>
</feature>
<dbReference type="EMBL" id="JACRSS010000001">
    <property type="protein sequence ID" value="MBC8537934.1"/>
    <property type="molecule type" value="Genomic_DNA"/>
</dbReference>
<dbReference type="InterPro" id="IPR000223">
    <property type="entry name" value="Pept_S26A_signal_pept_1"/>
</dbReference>
<keyword evidence="6 8" id="KW-0378">Hydrolase</keyword>
<evidence type="ECO:0000256" key="8">
    <source>
        <dbReference type="RuleBase" id="RU003993"/>
    </source>
</evidence>
<dbReference type="InterPro" id="IPR019756">
    <property type="entry name" value="Pept_S26A_signal_pept_1_Ser-AS"/>
</dbReference>
<dbReference type="PRINTS" id="PR00727">
    <property type="entry name" value="LEADERPTASE"/>
</dbReference>
<dbReference type="InterPro" id="IPR019758">
    <property type="entry name" value="Pept_S26A_signal_pept_1_CS"/>
</dbReference>
<accession>A0A926HVG5</accession>
<evidence type="ECO:0000256" key="3">
    <source>
        <dbReference type="ARBA" id="ARBA00009370"/>
    </source>
</evidence>
<dbReference type="AlphaFoldDB" id="A0A926HVG5"/>
<evidence type="ECO:0000256" key="6">
    <source>
        <dbReference type="ARBA" id="ARBA00022801"/>
    </source>
</evidence>
<evidence type="ECO:0000256" key="2">
    <source>
        <dbReference type="ARBA" id="ARBA00004401"/>
    </source>
</evidence>
<dbReference type="GO" id="GO:0006465">
    <property type="term" value="P:signal peptide processing"/>
    <property type="evidence" value="ECO:0007669"/>
    <property type="project" value="InterPro"/>
</dbReference>
<comment type="similarity">
    <text evidence="3 9">Belongs to the peptidase S26 family.</text>
</comment>
<dbReference type="CDD" id="cd06530">
    <property type="entry name" value="S26_SPase_I"/>
    <property type="match status" value="1"/>
</dbReference>
<feature type="active site" evidence="7">
    <location>
        <position position="63"/>
    </location>
</feature>
<reference evidence="11" key="1">
    <citation type="submission" date="2020-08" db="EMBL/GenBank/DDBJ databases">
        <title>Genome public.</title>
        <authorList>
            <person name="Liu C."/>
            <person name="Sun Q."/>
        </authorList>
    </citation>
    <scope>NUCLEOTIDE SEQUENCE</scope>
    <source>
        <strain evidence="11">NSJ-63</strain>
    </source>
</reference>
<dbReference type="PANTHER" id="PTHR43390:SF1">
    <property type="entry name" value="CHLOROPLAST PROCESSING PEPTIDASE"/>
    <property type="match status" value="1"/>
</dbReference>
<sequence length="194" mass="21586">MKRETKLSLPTVEQLEAEYKRESYRRQYRKMLRSTVAALIVVAAVAVLVSNLFLPVLKIYGSSMTPTLKDGNIVIAQKSGSFARGDIIAFYYNNKILVKRVIGLPGEWIEIGDDGSVHIDGLPLEEPYLEEKALGECSIAFPYQVPEGRYFVMGDHRSVSSDSRNVAVGCVAEEQIVGKLAFRIWPFGEIGAIE</sequence>
<dbReference type="SUPFAM" id="SSF51306">
    <property type="entry name" value="LexA/Signal peptidase"/>
    <property type="match status" value="1"/>
</dbReference>
<evidence type="ECO:0000313" key="12">
    <source>
        <dbReference type="Proteomes" id="UP000617951"/>
    </source>
</evidence>
<keyword evidence="12" id="KW-1185">Reference proteome</keyword>
<comment type="catalytic activity">
    <reaction evidence="1 8">
        <text>Cleavage of hydrophobic, N-terminal signal or leader sequences from secreted and periplasmic proteins.</text>
        <dbReference type="EC" id="3.4.21.89"/>
    </reaction>
</comment>
<protein>
    <recommendedName>
        <fullName evidence="4 8">Signal peptidase I</fullName>
        <ecNumber evidence="4 8">3.4.21.89</ecNumber>
    </recommendedName>
</protein>
<dbReference type="GO" id="GO:0005886">
    <property type="term" value="C:plasma membrane"/>
    <property type="evidence" value="ECO:0007669"/>
    <property type="project" value="UniProtKB-SubCell"/>
</dbReference>
<organism evidence="11 12">
    <name type="scientific">Guopingia tenuis</name>
    <dbReference type="NCBI Taxonomy" id="2763656"/>
    <lineage>
        <taxon>Bacteria</taxon>
        <taxon>Bacillati</taxon>
        <taxon>Bacillota</taxon>
        <taxon>Clostridia</taxon>
        <taxon>Christensenellales</taxon>
        <taxon>Christensenellaceae</taxon>
        <taxon>Guopingia</taxon>
    </lineage>
</organism>
<dbReference type="NCBIfam" id="TIGR02227">
    <property type="entry name" value="sigpep_I_bact"/>
    <property type="match status" value="1"/>
</dbReference>
<dbReference type="Proteomes" id="UP000617951">
    <property type="component" value="Unassembled WGS sequence"/>
</dbReference>
<dbReference type="InterPro" id="IPR036286">
    <property type="entry name" value="LexA/Signal_pep-like_sf"/>
</dbReference>
<dbReference type="PROSITE" id="PS00761">
    <property type="entry name" value="SPASE_I_3"/>
    <property type="match status" value="1"/>
</dbReference>
<dbReference type="InterPro" id="IPR019757">
    <property type="entry name" value="Pept_S26A_signal_pept_1_Lys-AS"/>
</dbReference>
<evidence type="ECO:0000256" key="4">
    <source>
        <dbReference type="ARBA" id="ARBA00013208"/>
    </source>
</evidence>
<dbReference type="RefSeq" id="WP_249279755.1">
    <property type="nucleotide sequence ID" value="NZ_JACRSS010000001.1"/>
</dbReference>
<name>A0A926HVG5_9FIRM</name>
<dbReference type="GO" id="GO:0004252">
    <property type="term" value="F:serine-type endopeptidase activity"/>
    <property type="evidence" value="ECO:0007669"/>
    <property type="project" value="InterPro"/>
</dbReference>
<dbReference type="EC" id="3.4.21.89" evidence="4 8"/>
<dbReference type="GO" id="GO:0009003">
    <property type="term" value="F:signal peptidase activity"/>
    <property type="evidence" value="ECO:0007669"/>
    <property type="project" value="UniProtKB-EC"/>
</dbReference>
<dbReference type="PANTHER" id="PTHR43390">
    <property type="entry name" value="SIGNAL PEPTIDASE I"/>
    <property type="match status" value="1"/>
</dbReference>
<comment type="subcellular location">
    <subcellularLocation>
        <location evidence="2">Cell membrane</location>
        <topology evidence="2">Single-pass type II membrane protein</topology>
    </subcellularLocation>
    <subcellularLocation>
        <location evidence="9">Membrane</location>
        <topology evidence="9">Single-pass type II membrane protein</topology>
    </subcellularLocation>
</comment>
<dbReference type="InterPro" id="IPR019533">
    <property type="entry name" value="Peptidase_S26"/>
</dbReference>
<evidence type="ECO:0000256" key="5">
    <source>
        <dbReference type="ARBA" id="ARBA00022670"/>
    </source>
</evidence>
<dbReference type="PROSITE" id="PS00760">
    <property type="entry name" value="SPASE_I_2"/>
    <property type="match status" value="1"/>
</dbReference>
<evidence type="ECO:0000256" key="9">
    <source>
        <dbReference type="RuleBase" id="RU362042"/>
    </source>
</evidence>
<proteinExistence type="inferred from homology"/>
<dbReference type="Pfam" id="PF10502">
    <property type="entry name" value="Peptidase_S26"/>
    <property type="match status" value="1"/>
</dbReference>
<keyword evidence="8" id="KW-0812">Transmembrane</keyword>
<gene>
    <name evidence="11" type="primary">lepB</name>
    <name evidence="11" type="ORF">H8693_03160</name>
</gene>
<comment type="caution">
    <text evidence="11">The sequence shown here is derived from an EMBL/GenBank/DDBJ whole genome shotgun (WGS) entry which is preliminary data.</text>
</comment>
<evidence type="ECO:0000256" key="7">
    <source>
        <dbReference type="PIRSR" id="PIRSR600223-1"/>
    </source>
</evidence>
<evidence type="ECO:0000256" key="1">
    <source>
        <dbReference type="ARBA" id="ARBA00000677"/>
    </source>
</evidence>
<dbReference type="Gene3D" id="2.10.109.10">
    <property type="entry name" value="Umud Fragment, subunit A"/>
    <property type="match status" value="1"/>
</dbReference>
<feature type="domain" description="Peptidase S26" evidence="10">
    <location>
        <begin position="34"/>
        <end position="185"/>
    </location>
</feature>